<proteinExistence type="predicted"/>
<gene>
    <name evidence="3" type="ORF">I8J29_09845</name>
</gene>
<dbReference type="InterPro" id="IPR013096">
    <property type="entry name" value="Cupin_2"/>
</dbReference>
<evidence type="ECO:0000256" key="1">
    <source>
        <dbReference type="ARBA" id="ARBA00022723"/>
    </source>
</evidence>
<keyword evidence="1" id="KW-0479">Metal-binding</keyword>
<dbReference type="InterPro" id="IPR051610">
    <property type="entry name" value="GPI/OXD"/>
</dbReference>
<sequence length="139" mass="15417">MTGTNFTVMHAGAFEGLLNVPEGPPGKYYLKDRLGLTGMEVSLNQLPQGGAVPFYHRHRDNEELYLFIGGRGQFQVDGHIFEVTEGTAIRVGPDGERALRNIGTGDLLFIVVQVQANSLRRWERTDAVIPDRPVDWPVA</sequence>
<reference evidence="3 4" key="1">
    <citation type="submission" date="2021-03" db="EMBL/GenBank/DDBJ databases">
        <title>Paenibacillus artemisicola MWE-103 whole genome sequence.</title>
        <authorList>
            <person name="Ham Y.J."/>
        </authorList>
    </citation>
    <scope>NUCLEOTIDE SEQUENCE [LARGE SCALE GENOMIC DNA]</scope>
    <source>
        <strain evidence="3 4">MWE-103</strain>
    </source>
</reference>
<dbReference type="CDD" id="cd06985">
    <property type="entry name" value="cupin_BF4112"/>
    <property type="match status" value="1"/>
</dbReference>
<name>A0ABS3W868_9BACL</name>
<accession>A0ABS3W868</accession>
<organism evidence="3 4">
    <name type="scientific">Paenibacillus artemisiicola</name>
    <dbReference type="NCBI Taxonomy" id="1172618"/>
    <lineage>
        <taxon>Bacteria</taxon>
        <taxon>Bacillati</taxon>
        <taxon>Bacillota</taxon>
        <taxon>Bacilli</taxon>
        <taxon>Bacillales</taxon>
        <taxon>Paenibacillaceae</taxon>
        <taxon>Paenibacillus</taxon>
    </lineage>
</organism>
<dbReference type="Proteomes" id="UP000670947">
    <property type="component" value="Unassembled WGS sequence"/>
</dbReference>
<dbReference type="RefSeq" id="WP_208847435.1">
    <property type="nucleotide sequence ID" value="NZ_JAGGDJ010000004.1"/>
</dbReference>
<evidence type="ECO:0000259" key="2">
    <source>
        <dbReference type="Pfam" id="PF07883"/>
    </source>
</evidence>
<dbReference type="PANTHER" id="PTHR35848">
    <property type="entry name" value="OXALATE-BINDING PROTEIN"/>
    <property type="match status" value="1"/>
</dbReference>
<dbReference type="InterPro" id="IPR011051">
    <property type="entry name" value="RmlC_Cupin_sf"/>
</dbReference>
<comment type="caution">
    <text evidence="3">The sequence shown here is derived from an EMBL/GenBank/DDBJ whole genome shotgun (WGS) entry which is preliminary data.</text>
</comment>
<evidence type="ECO:0000313" key="3">
    <source>
        <dbReference type="EMBL" id="MBO7744498.1"/>
    </source>
</evidence>
<dbReference type="Gene3D" id="2.60.120.10">
    <property type="entry name" value="Jelly Rolls"/>
    <property type="match status" value="1"/>
</dbReference>
<dbReference type="PANTHER" id="PTHR35848:SF6">
    <property type="entry name" value="CUPIN TYPE-2 DOMAIN-CONTAINING PROTEIN"/>
    <property type="match status" value="1"/>
</dbReference>
<dbReference type="InterPro" id="IPR014710">
    <property type="entry name" value="RmlC-like_jellyroll"/>
</dbReference>
<dbReference type="Pfam" id="PF07883">
    <property type="entry name" value="Cupin_2"/>
    <property type="match status" value="1"/>
</dbReference>
<dbReference type="SUPFAM" id="SSF51182">
    <property type="entry name" value="RmlC-like cupins"/>
    <property type="match status" value="1"/>
</dbReference>
<keyword evidence="4" id="KW-1185">Reference proteome</keyword>
<protein>
    <submittedName>
        <fullName evidence="3">Cupin domain-containing protein</fullName>
    </submittedName>
</protein>
<evidence type="ECO:0000313" key="4">
    <source>
        <dbReference type="Proteomes" id="UP000670947"/>
    </source>
</evidence>
<dbReference type="EMBL" id="JAGGDJ010000004">
    <property type="protein sequence ID" value="MBO7744498.1"/>
    <property type="molecule type" value="Genomic_DNA"/>
</dbReference>
<feature type="domain" description="Cupin type-2" evidence="2">
    <location>
        <begin position="46"/>
        <end position="112"/>
    </location>
</feature>